<dbReference type="Proteomes" id="UP001154240">
    <property type="component" value="Unassembled WGS sequence"/>
</dbReference>
<dbReference type="Gene3D" id="3.40.50.360">
    <property type="match status" value="1"/>
</dbReference>
<organism evidence="4 5">
    <name type="scientific">Thiovibrio frasassiensis</name>
    <dbReference type="NCBI Taxonomy" id="2984131"/>
    <lineage>
        <taxon>Bacteria</taxon>
        <taxon>Pseudomonadati</taxon>
        <taxon>Thermodesulfobacteriota</taxon>
        <taxon>Desulfobulbia</taxon>
        <taxon>Desulfobulbales</taxon>
        <taxon>Thiovibrionaceae</taxon>
        <taxon>Thiovibrio</taxon>
    </lineage>
</organism>
<dbReference type="EMBL" id="JAPHEH010000001">
    <property type="protein sequence ID" value="MDG4476985.1"/>
    <property type="molecule type" value="Genomic_DNA"/>
</dbReference>
<evidence type="ECO:0000256" key="2">
    <source>
        <dbReference type="ARBA" id="ARBA00022643"/>
    </source>
</evidence>
<proteinExistence type="predicted"/>
<sequence>MKVLALSGSPRKKGNSETLLRTVLQGVAAAGGEIEMIRLCDLRIQPCIGCGGCDKAGECVLEDDMQELYPKILACQRLILASPIYFYGITAQAKGFVDRCQALWNRKRLLTEKGEWRKDPSRKGFLLAVSATHGERVFEGAILTAKYAFDAMGMGYGGEFLVKGMDGRGDMAKDAATLTRAEEAGRKFMD</sequence>
<evidence type="ECO:0000313" key="5">
    <source>
        <dbReference type="Proteomes" id="UP001154240"/>
    </source>
</evidence>
<keyword evidence="2" id="KW-0288">FMN</keyword>
<dbReference type="InterPro" id="IPR005025">
    <property type="entry name" value="FMN_Rdtase-like_dom"/>
</dbReference>
<keyword evidence="1" id="KW-0285">Flavoprotein</keyword>
<dbReference type="GO" id="GO:0016491">
    <property type="term" value="F:oxidoreductase activity"/>
    <property type="evidence" value="ECO:0007669"/>
    <property type="project" value="InterPro"/>
</dbReference>
<dbReference type="SUPFAM" id="SSF52218">
    <property type="entry name" value="Flavoproteins"/>
    <property type="match status" value="1"/>
</dbReference>
<reference evidence="4" key="2">
    <citation type="submission" date="2022-10" db="EMBL/GenBank/DDBJ databases">
        <authorList>
            <person name="Aronson H.S."/>
        </authorList>
    </citation>
    <scope>NUCLEOTIDE SEQUENCE</scope>
    <source>
        <strain evidence="4">RS19-109</strain>
    </source>
</reference>
<dbReference type="InterPro" id="IPR029039">
    <property type="entry name" value="Flavoprotein-like_sf"/>
</dbReference>
<dbReference type="PANTHER" id="PTHR43278">
    <property type="entry name" value="NAD(P)H-DEPENDENT FMN-CONTAINING OXIDOREDUCTASE YWQN-RELATED"/>
    <property type="match status" value="1"/>
</dbReference>
<dbReference type="AlphaFoldDB" id="A0A9X4MIS6"/>
<evidence type="ECO:0000259" key="3">
    <source>
        <dbReference type="Pfam" id="PF03358"/>
    </source>
</evidence>
<dbReference type="Pfam" id="PF03358">
    <property type="entry name" value="FMN_red"/>
    <property type="match status" value="1"/>
</dbReference>
<protein>
    <submittedName>
        <fullName evidence="4">Flavodoxin family protein</fullName>
    </submittedName>
</protein>
<reference evidence="4" key="1">
    <citation type="journal article" date="2022" name="bioRxiv">
        <title>Thiovibrio frasassiensisgen. nov., sp. nov., an autotrophic, elemental sulfur disproportionating bacterium isolated from sulfidic karst sediment, and proposal of Thiovibrionaceae fam. nov.</title>
        <authorList>
            <person name="Aronson H."/>
            <person name="Thomas C."/>
            <person name="Bhattacharyya M."/>
            <person name="Eckstein S."/>
            <person name="Jensen S."/>
            <person name="Barco R."/>
            <person name="Macalady J."/>
            <person name="Amend J."/>
        </authorList>
    </citation>
    <scope>NUCLEOTIDE SEQUENCE</scope>
    <source>
        <strain evidence="4">RS19-109</strain>
    </source>
</reference>
<evidence type="ECO:0000313" key="4">
    <source>
        <dbReference type="EMBL" id="MDG4476985.1"/>
    </source>
</evidence>
<dbReference type="PANTHER" id="PTHR43278:SF2">
    <property type="entry name" value="IRON-SULFUR FLAVOPROTEIN"/>
    <property type="match status" value="1"/>
</dbReference>
<keyword evidence="5" id="KW-1185">Reference proteome</keyword>
<dbReference type="InterPro" id="IPR051796">
    <property type="entry name" value="ISF_SsuE-like"/>
</dbReference>
<feature type="domain" description="NADPH-dependent FMN reductase-like" evidence="3">
    <location>
        <begin position="1"/>
        <end position="111"/>
    </location>
</feature>
<gene>
    <name evidence="4" type="ORF">OLX77_12560</name>
</gene>
<evidence type="ECO:0000256" key="1">
    <source>
        <dbReference type="ARBA" id="ARBA00022630"/>
    </source>
</evidence>
<name>A0A9X4MIS6_9BACT</name>
<comment type="caution">
    <text evidence="4">The sequence shown here is derived from an EMBL/GenBank/DDBJ whole genome shotgun (WGS) entry which is preliminary data.</text>
</comment>
<dbReference type="RefSeq" id="WP_307633950.1">
    <property type="nucleotide sequence ID" value="NZ_JAPHEH010000001.1"/>
</dbReference>
<accession>A0A9X4MIS6</accession>